<feature type="transmembrane region" description="Helical" evidence="1">
    <location>
        <begin position="107"/>
        <end position="125"/>
    </location>
</feature>
<dbReference type="InterPro" id="IPR046477">
    <property type="entry name" value="DUF6798"/>
</dbReference>
<accession>A0A0G1RU84</accession>
<dbReference type="Pfam" id="PF20604">
    <property type="entry name" value="DUF6798"/>
    <property type="match status" value="1"/>
</dbReference>
<dbReference type="AlphaFoldDB" id="A0A0G1RU84"/>
<feature type="transmembrane region" description="Helical" evidence="1">
    <location>
        <begin position="363"/>
        <end position="382"/>
    </location>
</feature>
<feature type="transmembrane region" description="Helical" evidence="1">
    <location>
        <begin position="222"/>
        <end position="242"/>
    </location>
</feature>
<sequence>MKPKDFLFLLLITLASVLIHGYYFDVLDHHHYLPYLNKLLNPALYPNDYYFNQPHYLYSPFNYVIVWLKTISGASLAWVFLGLYLVSLYLLYLGIYWLAFTIYRSRSIALLAAVLFIAPKWLARIGYLSHHFYFISRDLSLAVSLLALTSMLRRKSWSSLGLILLAALINPTIPIPLAIFWLALFFKPSGNRFFSFLPSINQAWFDILESRGTYSFPHLWPWTAWGNFALWLALLGTAWLALKKKIFGLYFKPIKLLLVICSGLFLFHLIISSLLPSPQLIQLQLLRAASFVFIVALISFAAAAYFCLMASSWPVRILTGVALTGVYFWGMHLTLWHFLAIGLLPLGLFIFKPKLNLKSKKDISAHILILVLTQVLFVLVLVKPQVKLPDYFHYPNPLVDLKGRDDWLDVQVWAKVNSPVEAVFLAPPEIPGFRSFSERNLVSSAKDGGLIFYSAQYAIDWQQRRQALKGYDNFTSADFLAVKNLYSFDYLVVKVNHQPLDFNLVYFNPGFKVYKL</sequence>
<evidence type="ECO:0000313" key="3">
    <source>
        <dbReference type="EMBL" id="KKU60879.1"/>
    </source>
</evidence>
<name>A0A0G1RU84_9BACT</name>
<feature type="domain" description="DUF6798" evidence="2">
    <location>
        <begin position="406"/>
        <end position="467"/>
    </location>
</feature>
<comment type="caution">
    <text evidence="3">The sequence shown here is derived from an EMBL/GenBank/DDBJ whole genome shotgun (WGS) entry which is preliminary data.</text>
</comment>
<feature type="transmembrane region" description="Helical" evidence="1">
    <location>
        <begin position="160"/>
        <end position="186"/>
    </location>
</feature>
<evidence type="ECO:0000313" key="4">
    <source>
        <dbReference type="Proteomes" id="UP000033860"/>
    </source>
</evidence>
<organism evidence="3 4">
    <name type="scientific">Candidatus Beckwithbacteria bacterium GW2011_GWB1_47_15</name>
    <dbReference type="NCBI Taxonomy" id="1618371"/>
    <lineage>
        <taxon>Bacteria</taxon>
        <taxon>Candidatus Beckwithiibacteriota</taxon>
    </lineage>
</organism>
<keyword evidence="1" id="KW-1133">Transmembrane helix</keyword>
<keyword evidence="1" id="KW-0472">Membrane</keyword>
<feature type="transmembrane region" description="Helical" evidence="1">
    <location>
        <begin position="76"/>
        <end position="100"/>
    </location>
</feature>
<dbReference type="EMBL" id="LCNT01000006">
    <property type="protein sequence ID" value="KKU60879.1"/>
    <property type="molecule type" value="Genomic_DNA"/>
</dbReference>
<feature type="transmembrane region" description="Helical" evidence="1">
    <location>
        <begin position="335"/>
        <end position="351"/>
    </location>
</feature>
<feature type="transmembrane region" description="Helical" evidence="1">
    <location>
        <begin position="254"/>
        <end position="276"/>
    </location>
</feature>
<gene>
    <name evidence="3" type="ORF">UX85_C0006G0013</name>
</gene>
<evidence type="ECO:0000259" key="2">
    <source>
        <dbReference type="Pfam" id="PF20604"/>
    </source>
</evidence>
<reference evidence="3 4" key="1">
    <citation type="journal article" date="2015" name="Nature">
        <title>rRNA introns, odd ribosomes, and small enigmatic genomes across a large radiation of phyla.</title>
        <authorList>
            <person name="Brown C.T."/>
            <person name="Hug L.A."/>
            <person name="Thomas B.C."/>
            <person name="Sharon I."/>
            <person name="Castelle C.J."/>
            <person name="Singh A."/>
            <person name="Wilkins M.J."/>
            <person name="Williams K.H."/>
            <person name="Banfield J.F."/>
        </authorList>
    </citation>
    <scope>NUCLEOTIDE SEQUENCE [LARGE SCALE GENOMIC DNA]</scope>
</reference>
<dbReference type="Proteomes" id="UP000033860">
    <property type="component" value="Unassembled WGS sequence"/>
</dbReference>
<protein>
    <recommendedName>
        <fullName evidence="2">DUF6798 domain-containing protein</fullName>
    </recommendedName>
</protein>
<feature type="transmembrane region" description="Helical" evidence="1">
    <location>
        <begin position="131"/>
        <end position="148"/>
    </location>
</feature>
<evidence type="ECO:0000256" key="1">
    <source>
        <dbReference type="SAM" id="Phobius"/>
    </source>
</evidence>
<proteinExistence type="predicted"/>
<keyword evidence="1" id="KW-0812">Transmembrane</keyword>
<feature type="transmembrane region" description="Helical" evidence="1">
    <location>
        <begin position="288"/>
        <end position="308"/>
    </location>
</feature>